<dbReference type="Gramene" id="Solyc04g018300.1.1">
    <property type="protein sequence ID" value="Solyc04g018300.1.1.1"/>
    <property type="gene ID" value="Solyc04g018300.1"/>
</dbReference>
<accession>A0A3Q7GTA3</accession>
<dbReference type="AlphaFoldDB" id="A0A3Q7GTA3"/>
<dbReference type="PaxDb" id="4081-Solyc04g018300.1.1"/>
<reference evidence="2" key="2">
    <citation type="submission" date="2019-01" db="UniProtKB">
        <authorList>
            <consortium name="EnsemblPlants"/>
        </authorList>
    </citation>
    <scope>IDENTIFICATION</scope>
    <source>
        <strain evidence="2">cv. Heinz 1706</strain>
    </source>
</reference>
<dbReference type="Proteomes" id="UP000004994">
    <property type="component" value="Chromosome 4"/>
</dbReference>
<keyword evidence="3" id="KW-1185">Reference proteome</keyword>
<reference evidence="2" key="1">
    <citation type="journal article" date="2012" name="Nature">
        <title>The tomato genome sequence provides insights into fleshy fruit evolution.</title>
        <authorList>
            <consortium name="Tomato Genome Consortium"/>
        </authorList>
    </citation>
    <scope>NUCLEOTIDE SEQUENCE [LARGE SCALE GENOMIC DNA]</scope>
    <source>
        <strain evidence="2">cv. Heinz 1706</strain>
    </source>
</reference>
<organism evidence="2">
    <name type="scientific">Solanum lycopersicum</name>
    <name type="common">Tomato</name>
    <name type="synonym">Lycopersicon esculentum</name>
    <dbReference type="NCBI Taxonomy" id="4081"/>
    <lineage>
        <taxon>Eukaryota</taxon>
        <taxon>Viridiplantae</taxon>
        <taxon>Streptophyta</taxon>
        <taxon>Embryophyta</taxon>
        <taxon>Tracheophyta</taxon>
        <taxon>Spermatophyta</taxon>
        <taxon>Magnoliopsida</taxon>
        <taxon>eudicotyledons</taxon>
        <taxon>Gunneridae</taxon>
        <taxon>Pentapetalae</taxon>
        <taxon>asterids</taxon>
        <taxon>lamiids</taxon>
        <taxon>Solanales</taxon>
        <taxon>Solanaceae</taxon>
        <taxon>Solanoideae</taxon>
        <taxon>Solaneae</taxon>
        <taxon>Solanum</taxon>
        <taxon>Solanum subgen. Lycopersicon</taxon>
    </lineage>
</organism>
<dbReference type="InParanoid" id="A0A3Q7GTA3"/>
<evidence type="ECO:0000313" key="2">
    <source>
        <dbReference type="EnsemblPlants" id="Solyc04g018300.1.1.1"/>
    </source>
</evidence>
<dbReference type="EnsemblPlants" id="Solyc04g018300.1.1">
    <property type="protein sequence ID" value="Solyc04g018300.1.1.1"/>
    <property type="gene ID" value="Solyc04g018300.1"/>
</dbReference>
<protein>
    <submittedName>
        <fullName evidence="2">Uncharacterized protein</fullName>
    </submittedName>
</protein>
<name>A0A3Q7GTA3_SOLLC</name>
<feature type="region of interest" description="Disordered" evidence="1">
    <location>
        <begin position="16"/>
        <end position="35"/>
    </location>
</feature>
<sequence>MSFTLTRNSLISKSFFPRRQEQKTKPNAGSLRRSQACTTQSSEWLVRKRVARDAFLSFFAFSFSYEFQLQQCRARKIVLPSVRFLHVELQGKKMNPSR</sequence>
<evidence type="ECO:0000256" key="1">
    <source>
        <dbReference type="SAM" id="MobiDB-lite"/>
    </source>
</evidence>
<evidence type="ECO:0000313" key="3">
    <source>
        <dbReference type="Proteomes" id="UP000004994"/>
    </source>
</evidence>
<proteinExistence type="predicted"/>